<dbReference type="RefSeq" id="WP_224195109.1">
    <property type="nucleotide sequence ID" value="NZ_JAIRAU010000042.1"/>
</dbReference>
<keyword evidence="2" id="KW-1185">Reference proteome</keyword>
<gene>
    <name evidence="1" type="ORF">K7C98_29390</name>
</gene>
<dbReference type="EMBL" id="JAIRAU010000042">
    <property type="protein sequence ID" value="MBZ5713367.1"/>
    <property type="molecule type" value="Genomic_DNA"/>
</dbReference>
<comment type="caution">
    <text evidence="1">The sequence shown here is derived from an EMBL/GenBank/DDBJ whole genome shotgun (WGS) entry which is preliminary data.</text>
</comment>
<dbReference type="Proteomes" id="UP001139031">
    <property type="component" value="Unassembled WGS sequence"/>
</dbReference>
<protein>
    <submittedName>
        <fullName evidence="1">Uncharacterized protein</fullName>
    </submittedName>
</protein>
<name>A0ABS7TYM0_9BACT</name>
<evidence type="ECO:0000313" key="1">
    <source>
        <dbReference type="EMBL" id="MBZ5713367.1"/>
    </source>
</evidence>
<organism evidence="1 2">
    <name type="scientific">Nannocystis pusilla</name>
    <dbReference type="NCBI Taxonomy" id="889268"/>
    <lineage>
        <taxon>Bacteria</taxon>
        <taxon>Pseudomonadati</taxon>
        <taxon>Myxococcota</taxon>
        <taxon>Polyangia</taxon>
        <taxon>Nannocystales</taxon>
        <taxon>Nannocystaceae</taxon>
        <taxon>Nannocystis</taxon>
    </lineage>
</organism>
<evidence type="ECO:0000313" key="2">
    <source>
        <dbReference type="Proteomes" id="UP001139031"/>
    </source>
</evidence>
<reference evidence="1" key="1">
    <citation type="submission" date="2021-08" db="EMBL/GenBank/DDBJ databases">
        <authorList>
            <person name="Stevens D.C."/>
        </authorList>
    </citation>
    <scope>NUCLEOTIDE SEQUENCE</scope>
    <source>
        <strain evidence="1">DSM 53165</strain>
    </source>
</reference>
<sequence length="426" mass="46460">MNAARDPDEAYHDIVQAVARPRIDGATRAQLDVLGLHLLHVTWEDTARYKGSAVGPNISDMTIQVQSRSRGRPWLTCMPVIRFPNFADRTGDLPIDVVRLHVGNERGEPLRTIGLREYLADLRAHLTCPDGWAGDVGTLLAPRDTHVLVSPQACLLPVPRAGLATFTPVIFNYQSRRRDPAVLAILATREGTSATVVDNHRDAFTVAGALGQRLLFNRAGQRAAFTATRASEHMSSGTGSDGPAAASAVLLIQIPLRQSRLESQPTPAIDWTVMEQERGISNLEPAVIGHGDVEGPFTEIGGLPIVRDERFPIRVTVQFYKATSDGLLDEDVLVDIGAQLERVLADATAVGSLVDAGETGRVTEWDDGGAGKRQPPCWWGAFWRRYAADNGLPLAEALEQWFRRQPAYPSTPEDLLRDITGLSPKP</sequence>
<proteinExistence type="predicted"/>
<accession>A0ABS7TYM0</accession>